<dbReference type="Gene3D" id="3.30.2010.10">
    <property type="entry name" value="Metalloproteases ('zincins'), catalytic domain"/>
    <property type="match status" value="1"/>
</dbReference>
<dbReference type="PANTHER" id="PTHR43221:SF2">
    <property type="entry name" value="PROTEASE HTPX HOMOLOG"/>
    <property type="match status" value="1"/>
</dbReference>
<sequence>MNFFERQAAARRSSSRLVLLFALAVAGMVLAVDGAAWLVFGSSGADPGETGALLAFTTLLTIGIVGLGSLYRIASLRGGGEPVAQQMGGTPVAADTTDFSMRRLRNVVEEIAIASGVPVPKIYVLEEESAINAFAAGYSPSDAVIAVTRGALDKLNRDELQGVIAHEFSHILNGDMRLNIRLMGVLFGILMMGIIGRKILVNARYGGRNNKGAGVIMIAALIAIVVGYVGVFFGRMIKAGVARQRETLADASAVQFTRQTTGLAGALKKIGGLDEGSRLTASQNTEEVSHMLFGEGLDFSGLFATHPPLLERIQALEPQFRADQLEALQRKWLDTPPDGLEEDVQLGLVSPKDGTLPSPTAQFAVTPPMVVAQVAQPSPDDYKRADAIAERIPDAVRTLAGQRDAVMPLLLGLLLDEDQQVASLQREEIAARLGMAMSEHARQLRNDHLATLHPALRLPLASIAFPVLRLRPRPELDTFLDTVHAIVHADGRVSLFEYCLGRLLQVQVRESLDPSRHARFGRTPLALVRSEISTLLCVVAQCGHEDPEMAKRAYLTGIQRVLPSDHLPYLARPQGALALEETWGPLDGLDPLAKQSLVEGITATIGHDNQVTVGEAELLRTICAALHCPLPPMLETAPRAR</sequence>
<evidence type="ECO:0000256" key="8">
    <source>
        <dbReference type="ARBA" id="ARBA00022989"/>
    </source>
</evidence>
<evidence type="ECO:0000256" key="10">
    <source>
        <dbReference type="ARBA" id="ARBA00023136"/>
    </source>
</evidence>
<gene>
    <name evidence="13" type="ORF">LYSCAS_17980</name>
</gene>
<feature type="transmembrane region" description="Helical" evidence="11">
    <location>
        <begin position="178"/>
        <end position="200"/>
    </location>
</feature>
<keyword evidence="6" id="KW-0378">Hydrolase</keyword>
<keyword evidence="9" id="KW-0482">Metalloprotease</keyword>
<feature type="transmembrane region" description="Helical" evidence="11">
    <location>
        <begin position="51"/>
        <end position="71"/>
    </location>
</feature>
<evidence type="ECO:0000256" key="11">
    <source>
        <dbReference type="SAM" id="Phobius"/>
    </source>
</evidence>
<evidence type="ECO:0000259" key="12">
    <source>
        <dbReference type="Pfam" id="PF01435"/>
    </source>
</evidence>
<dbReference type="EMBL" id="AP024545">
    <property type="protein sequence ID" value="BCT92774.1"/>
    <property type="molecule type" value="Genomic_DNA"/>
</dbReference>
<dbReference type="InterPro" id="IPR001915">
    <property type="entry name" value="Peptidase_M48"/>
</dbReference>
<dbReference type="CDD" id="cd07340">
    <property type="entry name" value="M48B_Htpx_like"/>
    <property type="match status" value="1"/>
</dbReference>
<evidence type="ECO:0000256" key="3">
    <source>
        <dbReference type="ARBA" id="ARBA00022670"/>
    </source>
</evidence>
<proteinExistence type="predicted"/>
<dbReference type="InterPro" id="IPR050083">
    <property type="entry name" value="HtpX_protease"/>
</dbReference>
<reference evidence="13 14" key="1">
    <citation type="submission" date="2021-03" db="EMBL/GenBank/DDBJ databases">
        <title>Complete Genome Sequences of Two Lysobacter Strains Isolated from Sea Water (Lysobacter caseinilyticus) and Soil (Lysobacter helvus) in South Korea.</title>
        <authorList>
            <person name="Watanabe Y."/>
            <person name="Arakawa K."/>
        </authorList>
    </citation>
    <scope>NUCLEOTIDE SEQUENCE [LARGE SCALE GENOMIC DNA]</scope>
    <source>
        <strain evidence="13 14">KVB24</strain>
    </source>
</reference>
<keyword evidence="10 11" id="KW-0472">Membrane</keyword>
<evidence type="ECO:0000256" key="1">
    <source>
        <dbReference type="ARBA" id="ARBA00001947"/>
    </source>
</evidence>
<keyword evidence="5" id="KW-0479">Metal-binding</keyword>
<comment type="cofactor">
    <cofactor evidence="1">
        <name>Zn(2+)</name>
        <dbReference type="ChEBI" id="CHEBI:29105"/>
    </cofactor>
</comment>
<name>A0ABN6FV00_9GAMM</name>
<keyword evidence="4 11" id="KW-0812">Transmembrane</keyword>
<organism evidence="13 14">
    <name type="scientific">Noviluteimonas caseinilytica</name>
    <dbReference type="NCBI Taxonomy" id="2675101"/>
    <lineage>
        <taxon>Bacteria</taxon>
        <taxon>Pseudomonadati</taxon>
        <taxon>Pseudomonadota</taxon>
        <taxon>Gammaproteobacteria</taxon>
        <taxon>Lysobacterales</taxon>
        <taxon>Lysobacteraceae</taxon>
        <taxon>Noviluteimonas</taxon>
    </lineage>
</organism>
<keyword evidence="14" id="KW-1185">Reference proteome</keyword>
<dbReference type="PANTHER" id="PTHR43221">
    <property type="entry name" value="PROTEASE HTPX"/>
    <property type="match status" value="1"/>
</dbReference>
<feature type="domain" description="Peptidase M48" evidence="12">
    <location>
        <begin position="102"/>
        <end position="317"/>
    </location>
</feature>
<protein>
    <submittedName>
        <fullName evidence="13">Zn-dependent protease</fullName>
    </submittedName>
</protein>
<dbReference type="Pfam" id="PF01435">
    <property type="entry name" value="Peptidase_M48"/>
    <property type="match status" value="1"/>
</dbReference>
<keyword evidence="3 13" id="KW-0645">Protease</keyword>
<keyword evidence="8 11" id="KW-1133">Transmembrane helix</keyword>
<evidence type="ECO:0000313" key="14">
    <source>
        <dbReference type="Proteomes" id="UP000681317"/>
    </source>
</evidence>
<keyword evidence="7" id="KW-0862">Zinc</keyword>
<keyword evidence="2" id="KW-1003">Cell membrane</keyword>
<evidence type="ECO:0000256" key="5">
    <source>
        <dbReference type="ARBA" id="ARBA00022723"/>
    </source>
</evidence>
<evidence type="ECO:0000256" key="9">
    <source>
        <dbReference type="ARBA" id="ARBA00023049"/>
    </source>
</evidence>
<dbReference type="GO" id="GO:0006508">
    <property type="term" value="P:proteolysis"/>
    <property type="evidence" value="ECO:0007669"/>
    <property type="project" value="UniProtKB-KW"/>
</dbReference>
<feature type="transmembrane region" description="Helical" evidence="11">
    <location>
        <begin position="212"/>
        <end position="233"/>
    </location>
</feature>
<evidence type="ECO:0000256" key="7">
    <source>
        <dbReference type="ARBA" id="ARBA00022833"/>
    </source>
</evidence>
<evidence type="ECO:0000256" key="6">
    <source>
        <dbReference type="ARBA" id="ARBA00022801"/>
    </source>
</evidence>
<evidence type="ECO:0000313" key="13">
    <source>
        <dbReference type="EMBL" id="BCT92774.1"/>
    </source>
</evidence>
<evidence type="ECO:0000256" key="2">
    <source>
        <dbReference type="ARBA" id="ARBA00022475"/>
    </source>
</evidence>
<dbReference type="GO" id="GO:0008233">
    <property type="term" value="F:peptidase activity"/>
    <property type="evidence" value="ECO:0007669"/>
    <property type="project" value="UniProtKB-KW"/>
</dbReference>
<evidence type="ECO:0000256" key="4">
    <source>
        <dbReference type="ARBA" id="ARBA00022692"/>
    </source>
</evidence>
<accession>A0ABN6FV00</accession>
<dbReference type="RefSeq" id="WP_213433684.1">
    <property type="nucleotide sequence ID" value="NZ_AP024545.1"/>
</dbReference>
<dbReference type="Proteomes" id="UP000681317">
    <property type="component" value="Chromosome"/>
</dbReference>